<reference evidence="1 2" key="1">
    <citation type="submission" date="2020-10" db="EMBL/GenBank/DDBJ databases">
        <title>Draft genome of Ramlibacter aquaticus LMG 30558.</title>
        <authorList>
            <person name="Props R."/>
        </authorList>
    </citation>
    <scope>NUCLEOTIDE SEQUENCE [LARGE SCALE GENOMIC DNA]</scope>
    <source>
        <strain evidence="1 2">LMG 30558</strain>
    </source>
</reference>
<evidence type="ECO:0000313" key="1">
    <source>
        <dbReference type="EMBL" id="MBE7939006.1"/>
    </source>
</evidence>
<sequence>MQILVNTGSGAQGDESLERWADGFLQDALARFRQALTRVELQLAGEHPGKGNPQDRRCTLEARLNGHAPVVVHHDAPSQDLAIRGASDKLIRALDHALGKLDRHDHRDRETLRRDLPTDGLEV</sequence>
<keyword evidence="2" id="KW-1185">Reference proteome</keyword>
<organism evidence="1 2">
    <name type="scientific">Ramlibacter aquaticus</name>
    <dbReference type="NCBI Taxonomy" id="2780094"/>
    <lineage>
        <taxon>Bacteria</taxon>
        <taxon>Pseudomonadati</taxon>
        <taxon>Pseudomonadota</taxon>
        <taxon>Betaproteobacteria</taxon>
        <taxon>Burkholderiales</taxon>
        <taxon>Comamonadaceae</taxon>
        <taxon>Ramlibacter</taxon>
    </lineage>
</organism>
<comment type="caution">
    <text evidence="1">The sequence shown here is derived from an EMBL/GenBank/DDBJ whole genome shotgun (WGS) entry which is preliminary data.</text>
</comment>
<dbReference type="Gene3D" id="3.30.160.100">
    <property type="entry name" value="Ribosome hibernation promotion factor-like"/>
    <property type="match status" value="1"/>
</dbReference>
<dbReference type="EMBL" id="JADDOJ010000001">
    <property type="protein sequence ID" value="MBE7939006.1"/>
    <property type="molecule type" value="Genomic_DNA"/>
</dbReference>
<proteinExistence type="predicted"/>
<dbReference type="InterPro" id="IPR036567">
    <property type="entry name" value="RHF-like"/>
</dbReference>
<dbReference type="SUPFAM" id="SSF69754">
    <property type="entry name" value="Ribosome binding protein Y (YfiA homologue)"/>
    <property type="match status" value="1"/>
</dbReference>
<dbReference type="Proteomes" id="UP000715965">
    <property type="component" value="Unassembled WGS sequence"/>
</dbReference>
<dbReference type="RefSeq" id="WP_193778554.1">
    <property type="nucleotide sequence ID" value="NZ_JADDOJ010000001.1"/>
</dbReference>
<name>A0ABR9S9H6_9BURK</name>
<gene>
    <name evidence="1" type="ORF">IM725_00290</name>
</gene>
<protein>
    <submittedName>
        <fullName evidence="1">HPF/RaiA family ribosome-associated protein</fullName>
    </submittedName>
</protein>
<evidence type="ECO:0000313" key="2">
    <source>
        <dbReference type="Proteomes" id="UP000715965"/>
    </source>
</evidence>
<accession>A0ABR9S9H6</accession>